<keyword evidence="2 7" id="KW-0813">Transport</keyword>
<evidence type="ECO:0000313" key="9">
    <source>
        <dbReference type="EMBL" id="TMR29145.1"/>
    </source>
</evidence>
<feature type="transmembrane region" description="Helical" evidence="7">
    <location>
        <begin position="93"/>
        <end position="114"/>
    </location>
</feature>
<dbReference type="InterPro" id="IPR000515">
    <property type="entry name" value="MetI-like"/>
</dbReference>
<dbReference type="Proteomes" id="UP000306628">
    <property type="component" value="Unassembled WGS sequence"/>
</dbReference>
<feature type="transmembrane region" description="Helical" evidence="7">
    <location>
        <begin position="34"/>
        <end position="59"/>
    </location>
</feature>
<evidence type="ECO:0000313" key="10">
    <source>
        <dbReference type="Proteomes" id="UP000306628"/>
    </source>
</evidence>
<evidence type="ECO:0000256" key="3">
    <source>
        <dbReference type="ARBA" id="ARBA00022475"/>
    </source>
</evidence>
<dbReference type="AlphaFoldDB" id="A0A5S4G811"/>
<keyword evidence="4 7" id="KW-0812">Transmembrane</keyword>
<gene>
    <name evidence="9" type="ORF">ETD85_33375</name>
</gene>
<accession>A0A5S4G811</accession>
<dbReference type="CDD" id="cd06261">
    <property type="entry name" value="TM_PBP2"/>
    <property type="match status" value="1"/>
</dbReference>
<keyword evidence="3" id="KW-1003">Cell membrane</keyword>
<evidence type="ECO:0000256" key="6">
    <source>
        <dbReference type="ARBA" id="ARBA00023136"/>
    </source>
</evidence>
<protein>
    <submittedName>
        <fullName evidence="9">Sugar ABC transporter permease</fullName>
    </submittedName>
</protein>
<keyword evidence="10" id="KW-1185">Reference proteome</keyword>
<name>A0A5S4G811_9ACTN</name>
<feature type="transmembrane region" description="Helical" evidence="7">
    <location>
        <begin position="232"/>
        <end position="252"/>
    </location>
</feature>
<evidence type="ECO:0000256" key="5">
    <source>
        <dbReference type="ARBA" id="ARBA00022989"/>
    </source>
</evidence>
<dbReference type="OrthoDB" id="9805974at2"/>
<dbReference type="InterPro" id="IPR051393">
    <property type="entry name" value="ABC_transporter_permease"/>
</dbReference>
<dbReference type="SUPFAM" id="SSF161098">
    <property type="entry name" value="MetI-like"/>
    <property type="match status" value="1"/>
</dbReference>
<feature type="transmembrane region" description="Helical" evidence="7">
    <location>
        <begin position="279"/>
        <end position="298"/>
    </location>
</feature>
<dbReference type="Gene3D" id="1.10.3720.10">
    <property type="entry name" value="MetI-like"/>
    <property type="match status" value="1"/>
</dbReference>
<keyword evidence="6 7" id="KW-0472">Membrane</keyword>
<sequence length="310" mass="33468">MTTSLDAAARRPVPRVARRSGNGQRWAEARAGGLLALPAALYFLMFWVVPFASAVYLSFTSYDFAGTPEWTGLDNYRRMLDDPGFWNSAQVTAVYTVASVVPSIVLALAIAVPLSKPGRYHAFLRALVMIPAAMPLVATSLTWSAIFADRGPANALVGLAGVEPQPWLTDEGLAIWALVIMTTWKHLGLFVIILTAGLQGLPLSVFEAAGLDGAGPLRIFYRITLPLLRRTLLFVLVIAVIGAMQSFVPAFLLTKGGPAGATEVLPLYMWATGFTFERMGYASAIAMVLLVAMLVLSFTQFRVLRGGDDQ</sequence>
<dbReference type="GO" id="GO:0055085">
    <property type="term" value="P:transmembrane transport"/>
    <property type="evidence" value="ECO:0007669"/>
    <property type="project" value="InterPro"/>
</dbReference>
<evidence type="ECO:0000256" key="4">
    <source>
        <dbReference type="ARBA" id="ARBA00022692"/>
    </source>
</evidence>
<reference evidence="9 10" key="1">
    <citation type="submission" date="2019-05" db="EMBL/GenBank/DDBJ databases">
        <title>Draft genome sequence of Nonomuraea zeae DSM 100528.</title>
        <authorList>
            <person name="Saricaoglu S."/>
            <person name="Isik K."/>
        </authorList>
    </citation>
    <scope>NUCLEOTIDE SEQUENCE [LARGE SCALE GENOMIC DNA]</scope>
    <source>
        <strain evidence="9 10">DSM 100528</strain>
    </source>
</reference>
<dbReference type="PROSITE" id="PS50928">
    <property type="entry name" value="ABC_TM1"/>
    <property type="match status" value="1"/>
</dbReference>
<comment type="caution">
    <text evidence="9">The sequence shown here is derived from an EMBL/GenBank/DDBJ whole genome shotgun (WGS) entry which is preliminary data.</text>
</comment>
<dbReference type="RefSeq" id="WP_138693794.1">
    <property type="nucleotide sequence ID" value="NZ_JBHSAZ010000046.1"/>
</dbReference>
<dbReference type="Pfam" id="PF00528">
    <property type="entry name" value="BPD_transp_1"/>
    <property type="match status" value="1"/>
</dbReference>
<feature type="transmembrane region" description="Helical" evidence="7">
    <location>
        <begin position="126"/>
        <end position="146"/>
    </location>
</feature>
<organism evidence="9 10">
    <name type="scientific">Nonomuraea zeae</name>
    <dbReference type="NCBI Taxonomy" id="1642303"/>
    <lineage>
        <taxon>Bacteria</taxon>
        <taxon>Bacillati</taxon>
        <taxon>Actinomycetota</taxon>
        <taxon>Actinomycetes</taxon>
        <taxon>Streptosporangiales</taxon>
        <taxon>Streptosporangiaceae</taxon>
        <taxon>Nonomuraea</taxon>
    </lineage>
</organism>
<dbReference type="InterPro" id="IPR035906">
    <property type="entry name" value="MetI-like_sf"/>
</dbReference>
<dbReference type="GO" id="GO:0005886">
    <property type="term" value="C:plasma membrane"/>
    <property type="evidence" value="ECO:0007669"/>
    <property type="project" value="UniProtKB-SubCell"/>
</dbReference>
<keyword evidence="5 7" id="KW-1133">Transmembrane helix</keyword>
<feature type="domain" description="ABC transmembrane type-1" evidence="8">
    <location>
        <begin position="89"/>
        <end position="300"/>
    </location>
</feature>
<evidence type="ECO:0000256" key="7">
    <source>
        <dbReference type="RuleBase" id="RU363032"/>
    </source>
</evidence>
<evidence type="ECO:0000256" key="2">
    <source>
        <dbReference type="ARBA" id="ARBA00022448"/>
    </source>
</evidence>
<evidence type="ECO:0000256" key="1">
    <source>
        <dbReference type="ARBA" id="ARBA00004651"/>
    </source>
</evidence>
<proteinExistence type="inferred from homology"/>
<evidence type="ECO:0000259" key="8">
    <source>
        <dbReference type="PROSITE" id="PS50928"/>
    </source>
</evidence>
<comment type="similarity">
    <text evidence="7">Belongs to the binding-protein-dependent transport system permease family.</text>
</comment>
<dbReference type="PANTHER" id="PTHR30193:SF37">
    <property type="entry name" value="INNER MEMBRANE ABC TRANSPORTER PERMEASE PROTEIN YCJO"/>
    <property type="match status" value="1"/>
</dbReference>
<dbReference type="PANTHER" id="PTHR30193">
    <property type="entry name" value="ABC TRANSPORTER PERMEASE PROTEIN"/>
    <property type="match status" value="1"/>
</dbReference>
<dbReference type="EMBL" id="VCKX01000126">
    <property type="protein sequence ID" value="TMR29145.1"/>
    <property type="molecule type" value="Genomic_DNA"/>
</dbReference>
<comment type="subcellular location">
    <subcellularLocation>
        <location evidence="1 7">Cell membrane</location>
        <topology evidence="1 7">Multi-pass membrane protein</topology>
    </subcellularLocation>
</comment>